<comment type="caution">
    <text evidence="1">The sequence shown here is derived from an EMBL/GenBank/DDBJ whole genome shotgun (WGS) entry which is preliminary data.</text>
</comment>
<gene>
    <name evidence="1" type="ORF">HMPREF1071_03242</name>
</gene>
<sequence>MEKIDYSWCYVSSSSNTCSKGDDAVVYHNCSMCDEHYVYCDDDCMIDYD</sequence>
<proteinExistence type="predicted"/>
<dbReference type="Proteomes" id="UP000005150">
    <property type="component" value="Unassembled WGS sequence"/>
</dbReference>
<reference evidence="1 2" key="1">
    <citation type="submission" date="2012-02" db="EMBL/GenBank/DDBJ databases">
        <title>The Genome Sequence of Bacteroides salyersiae CL02T12C01.</title>
        <authorList>
            <consortium name="The Broad Institute Genome Sequencing Platform"/>
            <person name="Earl A."/>
            <person name="Ward D."/>
            <person name="Feldgarden M."/>
            <person name="Gevers D."/>
            <person name="Zitomersky N.L."/>
            <person name="Coyne M.J."/>
            <person name="Comstock L.E."/>
            <person name="Young S.K."/>
            <person name="Zeng Q."/>
            <person name="Gargeya S."/>
            <person name="Fitzgerald M."/>
            <person name="Haas B."/>
            <person name="Abouelleil A."/>
            <person name="Alvarado L."/>
            <person name="Arachchi H.M."/>
            <person name="Berlin A."/>
            <person name="Chapman S.B."/>
            <person name="Gearin G."/>
            <person name="Goldberg J."/>
            <person name="Griggs A."/>
            <person name="Gujja S."/>
            <person name="Hansen M."/>
            <person name="Heiman D."/>
            <person name="Howarth C."/>
            <person name="Larimer J."/>
            <person name="Lui A."/>
            <person name="MacDonald P.J.P."/>
            <person name="McCowen C."/>
            <person name="Montmayeur A."/>
            <person name="Murphy C."/>
            <person name="Neiman D."/>
            <person name="Pearson M."/>
            <person name="Priest M."/>
            <person name="Roberts A."/>
            <person name="Saif S."/>
            <person name="Shea T."/>
            <person name="Sisk P."/>
            <person name="Stolte C."/>
            <person name="Sykes S."/>
            <person name="Wortman J."/>
            <person name="Nusbaum C."/>
            <person name="Birren B."/>
        </authorList>
    </citation>
    <scope>NUCLEOTIDE SEQUENCE [LARGE SCALE GENOMIC DNA]</scope>
    <source>
        <strain evidence="1 2">CL02T12C01</strain>
    </source>
</reference>
<dbReference type="AlphaFoldDB" id="I9SUL3"/>
<accession>I9SUL3</accession>
<dbReference type="EMBL" id="AGXV01000038">
    <property type="protein sequence ID" value="EIY59763.1"/>
    <property type="molecule type" value="Genomic_DNA"/>
</dbReference>
<keyword evidence="2" id="KW-1185">Reference proteome</keyword>
<evidence type="ECO:0000313" key="2">
    <source>
        <dbReference type="Proteomes" id="UP000005150"/>
    </source>
</evidence>
<protein>
    <submittedName>
        <fullName evidence="1">Uncharacterized protein</fullName>
    </submittedName>
</protein>
<name>I9SUL3_9BACE</name>
<evidence type="ECO:0000313" key="1">
    <source>
        <dbReference type="EMBL" id="EIY59763.1"/>
    </source>
</evidence>
<dbReference type="HOGENOM" id="CLU_3132495_0_0_10"/>
<organism evidence="1 2">
    <name type="scientific">Bacteroides salyersiae CL02T12C01</name>
    <dbReference type="NCBI Taxonomy" id="997887"/>
    <lineage>
        <taxon>Bacteria</taxon>
        <taxon>Pseudomonadati</taxon>
        <taxon>Bacteroidota</taxon>
        <taxon>Bacteroidia</taxon>
        <taxon>Bacteroidales</taxon>
        <taxon>Bacteroidaceae</taxon>
        <taxon>Bacteroides</taxon>
    </lineage>
</organism>